<keyword evidence="1" id="KW-0175">Coiled coil</keyword>
<dbReference type="EMBL" id="VDUX01000003">
    <property type="protein sequence ID" value="TXL61387.1"/>
    <property type="molecule type" value="Genomic_DNA"/>
</dbReference>
<dbReference type="GO" id="GO:0016887">
    <property type="term" value="F:ATP hydrolysis activity"/>
    <property type="evidence" value="ECO:0007669"/>
    <property type="project" value="InterPro"/>
</dbReference>
<sequence>MTSTAGEAQADPRGSVWRRWDPHIHTPGTAMNNQFGEDAWDEYLTQLESADPPIEALGITDYCSVDEYAKVLDFQIAGRLPDVGLIFPNIELRLPTATKSDHPVNIHLLVSPEDPNHVEEIRRFLRTLKFSVGRESYVCDRNDLIRLGKAYDPTITDETAALATGTNLFKVTIENLKHSLEESAWAQANIIVGVAAGSTDGTSGVRDAGGSLEAVRVEIERLARVIFAGSPAQRSFWTGEGVLEPAELVRRYDGLKACIHGSDAHRLDDVGRPDMNRYTWIKGDATFESLRQACLEPKERVLVAEQPPRGALDYRVIERVTVRGADWVATPDLPLAPGLVAIIGARGSGKTALADLIAAGGGAASTDASDQTFLQRARHHLAGSSVALAWADGGASEADLPPSFALDDTPRVQYLSQQFVERLCSSEGITDELLTEIERVIFEAHPYEDRLGASNFRELLDLRASHGRDLRRFAQSEMDDLAIQIEAERVTGESLPDLKNEQTRLTGLLAEDKKARGGLVVRGGEDRAKRLETLNGALVLKQGEVDALKRREKALGDLLDAVTDISDRRLPAIQSELEREYASAALTATEWQAFRLKYAGDPRELVEGRLEAVRADIGRLVGQALPKPTQPAHELPPYVPDDADLTQVTLAALRAEAWRLGELIGLDANRQRQLQALNDKIAKTEAALASVNANIARAEGASDRMKALRLKRKQAYASLFDGFASEQEQLEAMYAPLKDALGAEVGTLGKLTFSVRRVVDVESWAKQGEALLDLRTGVFRGHGELLSQARTKLLPAWERVASAEVAEAMAAFREEHDPHFVEQAKVSRLEKHDYARWAAEVAAWLNDTSHISVKYGVQYDDVEIEQLSPGTRGIVLLLLYLAVDQSDDRPLIIDQPEENLDPKSIFDELVGRFVETRRRRQIIIVTHNANLVVNTDADQVIVANAGPHRPGQLPEMTYTSGGLENPEIRQEVCEILEGGQYAFEERARRLRIRLS</sequence>
<evidence type="ECO:0000256" key="1">
    <source>
        <dbReference type="SAM" id="Coils"/>
    </source>
</evidence>
<keyword evidence="5" id="KW-1185">Reference proteome</keyword>
<feature type="region of interest" description="Disordered" evidence="2">
    <location>
        <begin position="1"/>
        <end position="22"/>
    </location>
</feature>
<dbReference type="AlphaFoldDB" id="A0A5C8NK18"/>
<dbReference type="SUPFAM" id="SSF52540">
    <property type="entry name" value="P-loop containing nucleoside triphosphate hydrolases"/>
    <property type="match status" value="1"/>
</dbReference>
<organism evidence="4 5">
    <name type="scientific">Aeromicrobium terrae</name>
    <dbReference type="NCBI Taxonomy" id="2498846"/>
    <lineage>
        <taxon>Bacteria</taxon>
        <taxon>Bacillati</taxon>
        <taxon>Actinomycetota</taxon>
        <taxon>Actinomycetes</taxon>
        <taxon>Propionibacteriales</taxon>
        <taxon>Nocardioidaceae</taxon>
        <taxon>Aeromicrobium</taxon>
    </lineage>
</organism>
<feature type="coiled-coil region" evidence="1">
    <location>
        <begin position="674"/>
        <end position="701"/>
    </location>
</feature>
<keyword evidence="4" id="KW-0067">ATP-binding</keyword>
<protein>
    <submittedName>
        <fullName evidence="4">ATP-binding protein</fullName>
    </submittedName>
</protein>
<dbReference type="GO" id="GO:0005524">
    <property type="term" value="F:ATP binding"/>
    <property type="evidence" value="ECO:0007669"/>
    <property type="project" value="UniProtKB-KW"/>
</dbReference>
<dbReference type="OrthoDB" id="9791620at2"/>
<comment type="caution">
    <text evidence="4">The sequence shown here is derived from an EMBL/GenBank/DDBJ whole genome shotgun (WGS) entry which is preliminary data.</text>
</comment>
<dbReference type="InterPro" id="IPR054787">
    <property type="entry name" value="TrlF_ATPase"/>
</dbReference>
<dbReference type="InterPro" id="IPR003959">
    <property type="entry name" value="ATPase_AAA_core"/>
</dbReference>
<dbReference type="InterPro" id="IPR027417">
    <property type="entry name" value="P-loop_NTPase"/>
</dbReference>
<dbReference type="Pfam" id="PF13304">
    <property type="entry name" value="AAA_21"/>
    <property type="match status" value="1"/>
</dbReference>
<evidence type="ECO:0000313" key="5">
    <source>
        <dbReference type="Proteomes" id="UP000321571"/>
    </source>
</evidence>
<keyword evidence="4" id="KW-0547">Nucleotide-binding</keyword>
<feature type="domain" description="ATPase AAA-type core" evidence="3">
    <location>
        <begin position="860"/>
        <end position="932"/>
    </location>
</feature>
<dbReference type="Proteomes" id="UP000321571">
    <property type="component" value="Unassembled WGS sequence"/>
</dbReference>
<evidence type="ECO:0000256" key="2">
    <source>
        <dbReference type="SAM" id="MobiDB-lite"/>
    </source>
</evidence>
<dbReference type="RefSeq" id="WP_147685619.1">
    <property type="nucleotide sequence ID" value="NZ_VDUX01000003.1"/>
</dbReference>
<gene>
    <name evidence="4" type="ORF">FHP06_08130</name>
</gene>
<name>A0A5C8NK18_9ACTN</name>
<evidence type="ECO:0000313" key="4">
    <source>
        <dbReference type="EMBL" id="TXL61387.1"/>
    </source>
</evidence>
<dbReference type="Gene3D" id="3.40.50.300">
    <property type="entry name" value="P-loop containing nucleotide triphosphate hydrolases"/>
    <property type="match status" value="1"/>
</dbReference>
<reference evidence="4 5" key="1">
    <citation type="submission" date="2019-06" db="EMBL/GenBank/DDBJ databases">
        <title>Aeromicrobium sp. nov., isolated from a maize field.</title>
        <authorList>
            <person name="Lin S.-Y."/>
            <person name="Tsai C.-F."/>
            <person name="Young C.-C."/>
        </authorList>
    </citation>
    <scope>NUCLEOTIDE SEQUENCE [LARGE SCALE GENOMIC DNA]</scope>
    <source>
        <strain evidence="4 5">CC-CFT486</strain>
    </source>
</reference>
<proteinExistence type="predicted"/>
<accession>A0A5C8NK18</accession>
<dbReference type="NCBIfam" id="NF045780">
    <property type="entry name" value="TrlF_fam_ATP"/>
    <property type="match status" value="1"/>
</dbReference>
<evidence type="ECO:0000259" key="3">
    <source>
        <dbReference type="Pfam" id="PF13304"/>
    </source>
</evidence>